<dbReference type="STRING" id="1048205.AB852_16615"/>
<evidence type="ECO:0000313" key="4">
    <source>
        <dbReference type="Proteomes" id="UP000186455"/>
    </source>
</evidence>
<dbReference type="InterPro" id="IPR050287">
    <property type="entry name" value="MTA/SAH_deaminase"/>
</dbReference>
<dbReference type="InterPro" id="IPR032466">
    <property type="entry name" value="Metal_Hydrolase"/>
</dbReference>
<proteinExistence type="predicted"/>
<gene>
    <name evidence="3" type="ORF">AB852_16615</name>
</gene>
<reference evidence="3 4" key="1">
    <citation type="submission" date="2015-06" db="EMBL/GenBank/DDBJ databases">
        <title>Cloning and characterization of the uncialamcin biosynthetic gene cluster.</title>
        <authorList>
            <person name="Yan X."/>
            <person name="Huang T."/>
            <person name="Ge H."/>
            <person name="Shen B."/>
        </authorList>
    </citation>
    <scope>NUCLEOTIDE SEQUENCE [LARGE SCALE GENOMIC DNA]</scope>
    <source>
        <strain evidence="3 4">DCA2648</strain>
    </source>
</reference>
<comment type="caution">
    <text evidence="3">The sequence shown here is derived from an EMBL/GenBank/DDBJ whole genome shotgun (WGS) entry which is preliminary data.</text>
</comment>
<accession>A0A1Q4V8N3</accession>
<name>A0A1Q4V8N3_9ACTN</name>
<dbReference type="Pfam" id="PF01979">
    <property type="entry name" value="Amidohydro_1"/>
    <property type="match status" value="1"/>
</dbReference>
<protein>
    <recommendedName>
        <fullName evidence="2">Amidohydrolase-related domain-containing protein</fullName>
    </recommendedName>
</protein>
<dbReference type="Gene3D" id="2.30.40.10">
    <property type="entry name" value="Urease, subunit C, domain 1"/>
    <property type="match status" value="1"/>
</dbReference>
<dbReference type="EMBL" id="LFBV01000003">
    <property type="protein sequence ID" value="OKH94212.1"/>
    <property type="molecule type" value="Genomic_DNA"/>
</dbReference>
<dbReference type="RefSeq" id="WP_073788956.1">
    <property type="nucleotide sequence ID" value="NZ_CP108638.1"/>
</dbReference>
<dbReference type="PANTHER" id="PTHR43794">
    <property type="entry name" value="AMINOHYDROLASE SSNA-RELATED"/>
    <property type="match status" value="1"/>
</dbReference>
<evidence type="ECO:0000313" key="3">
    <source>
        <dbReference type="EMBL" id="OKH94212.1"/>
    </source>
</evidence>
<dbReference type="GeneID" id="96796750"/>
<feature type="domain" description="Amidohydrolase-related" evidence="2">
    <location>
        <begin position="65"/>
        <end position="421"/>
    </location>
</feature>
<dbReference type="InterPro" id="IPR011059">
    <property type="entry name" value="Metal-dep_hydrolase_composite"/>
</dbReference>
<keyword evidence="1" id="KW-0378">Hydrolase</keyword>
<sequence>MPENTSTDERRLLIKGATVLTMDPGYGDLTTGDILITGDRITAVGPDLADQVPGDAEVIDARGMIAIPGLIDTHMHAWQTPLKGLHARGWTGDDYQREVFYLREHFGPDDIHDATFSGSVQMLDAGVTGVLDFCHNVMSPEAAEAGLSAHRRTGQRALFAYGMLGSFGAPPEDHAWRLEHVQRLHEEINLGGDGLLRVGMALGSIEYGSMDRVTKEILLARELGMRMSVHQNPPGQIRALHEAGLLGSDIVPAHANAADDSELAALAACGGGISFTPEGEFGGGRSMTILNRAHRAGARPSLGIDTHARVSIDLFAAMRLTFLLMRNVDATTEREAGRWPLEHSPGVPLVQPRDMLEFATVNAAAHLGLGDELGRLTPGRLADVVLVDTEPYGVALGDPAAHIVLQTTPRDVDTVIVGGRIRKRGKVLTDLDPTAAGAATRRVRERVFADAAAQGGPVPDLGPVR</sequence>
<dbReference type="SUPFAM" id="SSF51556">
    <property type="entry name" value="Metallo-dependent hydrolases"/>
    <property type="match status" value="1"/>
</dbReference>
<evidence type="ECO:0000259" key="2">
    <source>
        <dbReference type="Pfam" id="PF01979"/>
    </source>
</evidence>
<dbReference type="Proteomes" id="UP000186455">
    <property type="component" value="Unassembled WGS sequence"/>
</dbReference>
<dbReference type="SUPFAM" id="SSF51338">
    <property type="entry name" value="Composite domain of metallo-dependent hydrolases"/>
    <property type="match status" value="1"/>
</dbReference>
<evidence type="ECO:0000256" key="1">
    <source>
        <dbReference type="ARBA" id="ARBA00022801"/>
    </source>
</evidence>
<organism evidence="3 4">
    <name type="scientific">Streptomyces uncialis</name>
    <dbReference type="NCBI Taxonomy" id="1048205"/>
    <lineage>
        <taxon>Bacteria</taxon>
        <taxon>Bacillati</taxon>
        <taxon>Actinomycetota</taxon>
        <taxon>Actinomycetes</taxon>
        <taxon>Kitasatosporales</taxon>
        <taxon>Streptomycetaceae</taxon>
        <taxon>Streptomyces</taxon>
    </lineage>
</organism>
<keyword evidence="4" id="KW-1185">Reference proteome</keyword>
<dbReference type="AlphaFoldDB" id="A0A1Q4V8N3"/>
<dbReference type="GO" id="GO:0016810">
    <property type="term" value="F:hydrolase activity, acting on carbon-nitrogen (but not peptide) bonds"/>
    <property type="evidence" value="ECO:0007669"/>
    <property type="project" value="InterPro"/>
</dbReference>
<dbReference type="Gene3D" id="3.20.20.140">
    <property type="entry name" value="Metal-dependent hydrolases"/>
    <property type="match status" value="1"/>
</dbReference>
<dbReference type="InterPro" id="IPR006680">
    <property type="entry name" value="Amidohydro-rel"/>
</dbReference>
<dbReference type="PANTHER" id="PTHR43794:SF11">
    <property type="entry name" value="AMIDOHYDROLASE-RELATED DOMAIN-CONTAINING PROTEIN"/>
    <property type="match status" value="1"/>
</dbReference>